<dbReference type="NCBIfam" id="TIGR01848">
    <property type="entry name" value="PHA_reg_PhaR"/>
    <property type="match status" value="1"/>
</dbReference>
<feature type="domain" description="PHA accumulation regulator DNA-binding N-terminal" evidence="3">
    <location>
        <begin position="7"/>
        <end position="66"/>
    </location>
</feature>
<evidence type="ECO:0000259" key="2">
    <source>
        <dbReference type="Pfam" id="PF05233"/>
    </source>
</evidence>
<evidence type="ECO:0000259" key="3">
    <source>
        <dbReference type="Pfam" id="PF07879"/>
    </source>
</evidence>
<dbReference type="InterPro" id="IPR010134">
    <property type="entry name" value="PHA_reg_PhaR"/>
</dbReference>
<feature type="domain" description="PHB accumulation regulatory" evidence="2">
    <location>
        <begin position="125"/>
        <end position="163"/>
    </location>
</feature>
<feature type="region of interest" description="Disordered" evidence="1">
    <location>
        <begin position="174"/>
        <end position="204"/>
    </location>
</feature>
<dbReference type="RefSeq" id="WP_028500022.1">
    <property type="nucleotide sequence ID" value="NZ_CALFSO010000121.1"/>
</dbReference>
<dbReference type="InterPro" id="IPR012909">
    <property type="entry name" value="PHA_DNA-bd_N"/>
</dbReference>
<feature type="compositionally biased region" description="Basic and acidic residues" evidence="1">
    <location>
        <begin position="193"/>
        <end position="204"/>
    </location>
</feature>
<accession>A0A2S0P725</accession>
<protein>
    <submittedName>
        <fullName evidence="4">Polyhydroxyalkanoate synthesis repressor PhaR</fullName>
    </submittedName>
</protein>
<dbReference type="Pfam" id="PF05233">
    <property type="entry name" value="PHB_acc"/>
    <property type="match status" value="2"/>
</dbReference>
<proteinExistence type="predicted"/>
<gene>
    <name evidence="4" type="primary">phaR</name>
    <name evidence="4" type="ORF">DAI18_02875</name>
</gene>
<evidence type="ECO:0000313" key="4">
    <source>
        <dbReference type="EMBL" id="AVY93103.1"/>
    </source>
</evidence>
<dbReference type="KEGG" id="maer:DAI18_02875"/>
<keyword evidence="5" id="KW-1185">Reference proteome</keyword>
<dbReference type="STRING" id="1122240.GCA_000620105_03112"/>
<reference evidence="4 5" key="1">
    <citation type="submission" date="2018-04" db="EMBL/GenBank/DDBJ databases">
        <title>Denitrifier Microvirgula.</title>
        <authorList>
            <person name="Anderson E."/>
            <person name="Jang J."/>
            <person name="Ishii S."/>
        </authorList>
    </citation>
    <scope>NUCLEOTIDE SEQUENCE [LARGE SCALE GENOMIC DNA]</scope>
    <source>
        <strain evidence="4 5">BE2.4</strain>
    </source>
</reference>
<dbReference type="EMBL" id="CP028519">
    <property type="protein sequence ID" value="AVY93103.1"/>
    <property type="molecule type" value="Genomic_DNA"/>
</dbReference>
<dbReference type="GO" id="GO:0006355">
    <property type="term" value="P:regulation of DNA-templated transcription"/>
    <property type="evidence" value="ECO:0007669"/>
    <property type="project" value="InterPro"/>
</dbReference>
<name>A0A2S0P725_9NEIS</name>
<dbReference type="InterPro" id="IPR007897">
    <property type="entry name" value="PHB_accumulat"/>
</dbReference>
<dbReference type="AlphaFoldDB" id="A0A2S0P725"/>
<evidence type="ECO:0000313" key="5">
    <source>
        <dbReference type="Proteomes" id="UP000244173"/>
    </source>
</evidence>
<dbReference type="Proteomes" id="UP000244173">
    <property type="component" value="Chromosome"/>
</dbReference>
<organism evidence="4 5">
    <name type="scientific">Microvirgula aerodenitrificans</name>
    <dbReference type="NCBI Taxonomy" id="57480"/>
    <lineage>
        <taxon>Bacteria</taxon>
        <taxon>Pseudomonadati</taxon>
        <taxon>Pseudomonadota</taxon>
        <taxon>Betaproteobacteria</taxon>
        <taxon>Neisseriales</taxon>
        <taxon>Aquaspirillaceae</taxon>
        <taxon>Microvirgula</taxon>
    </lineage>
</organism>
<dbReference type="Pfam" id="PF07879">
    <property type="entry name" value="PHB_acc_N"/>
    <property type="match status" value="1"/>
</dbReference>
<feature type="domain" description="PHB accumulation regulatory" evidence="2">
    <location>
        <begin position="71"/>
        <end position="110"/>
    </location>
</feature>
<sequence length="204" mass="23160">MSSEKRVIKKYPNRRLYDTATSSYITLEDVKQLVVENVDVQVIDAKSQDDITRSVLLQIILEEESSGAPLFTYDVLTRLIRFYGNAMQGLMGGYLEKNLELFSQMQGKLQDQTRQMMSDSPMTQSKNLWADFMKFQGPAAQNMMTNYLEQSTNLFVEMQNQMQERTKQLFTGFSFPAYPADGDKPAEGAPADTRPDSGSKESSK</sequence>
<evidence type="ECO:0000256" key="1">
    <source>
        <dbReference type="SAM" id="MobiDB-lite"/>
    </source>
</evidence>
<dbReference type="OrthoDB" id="9795345at2"/>